<dbReference type="Proteomes" id="UP001217838">
    <property type="component" value="Unassembled WGS sequence"/>
</dbReference>
<organism evidence="3 4">
    <name type="scientific">Nannocystis radixulma</name>
    <dbReference type="NCBI Taxonomy" id="2995305"/>
    <lineage>
        <taxon>Bacteria</taxon>
        <taxon>Pseudomonadati</taxon>
        <taxon>Myxococcota</taxon>
        <taxon>Polyangia</taxon>
        <taxon>Nannocystales</taxon>
        <taxon>Nannocystaceae</taxon>
        <taxon>Nannocystis</taxon>
    </lineage>
</organism>
<dbReference type="SUPFAM" id="SSF49899">
    <property type="entry name" value="Concanavalin A-like lectins/glucanases"/>
    <property type="match status" value="1"/>
</dbReference>
<proteinExistence type="predicted"/>
<reference evidence="3 4" key="1">
    <citation type="submission" date="2022-11" db="EMBL/GenBank/DDBJ databases">
        <title>Minimal conservation of predation-associated metabolite biosynthetic gene clusters underscores biosynthetic potential of Myxococcota including descriptions for ten novel species: Archangium lansinium sp. nov., Myxococcus landrumus sp. nov., Nannocystis bai.</title>
        <authorList>
            <person name="Ahearne A."/>
            <person name="Stevens C."/>
            <person name="Dowd S."/>
        </authorList>
    </citation>
    <scope>NUCLEOTIDE SEQUENCE [LARGE SCALE GENOMIC DNA]</scope>
    <source>
        <strain evidence="3 4">NCELM</strain>
    </source>
</reference>
<dbReference type="EMBL" id="JAQNDN010000020">
    <property type="protein sequence ID" value="MDC0672922.1"/>
    <property type="molecule type" value="Genomic_DNA"/>
</dbReference>
<accession>A0ABT5BIQ9</accession>
<dbReference type="PROSITE" id="PS50060">
    <property type="entry name" value="MAM_2"/>
    <property type="match status" value="1"/>
</dbReference>
<protein>
    <recommendedName>
        <fullName evidence="2">MAM domain-containing protein</fullName>
    </recommendedName>
</protein>
<evidence type="ECO:0000259" key="2">
    <source>
        <dbReference type="PROSITE" id="PS50060"/>
    </source>
</evidence>
<evidence type="ECO:0000313" key="3">
    <source>
        <dbReference type="EMBL" id="MDC0672922.1"/>
    </source>
</evidence>
<gene>
    <name evidence="3" type="ORF">POL58_34535</name>
</gene>
<sequence length="532" mass="53488">MTNPRTQASILAGALALAGCGDDGGTTTDGVNPSTSTTTTSGAPETTDMPTPTTGTPTTSTTSSTGADTDTGEDDTTGPATSLHPSTGVMTTEPLASCEDGLLNQDESDVDCGGATCSPCADGLQCTEASDCAVDSCVGGVCAAPTCEDLVKNGDETDIDCGGGCPACGDNLGCAEPGDCVSGVCTDAICSAATCGDGVQNQDETDVDCGGASCTGCLGDLLCMEDSDCLSGTCELGICAAPLCLVDADCAALDTECTVGVCQMPGFTCVAEPSNEGQPCEDGTVCFNDSVCQAGTCGGGTPLDCSDLADPCHVAGCDPVNGCFADTKADGSECEDGEACTNLEVCSAGVCGGSLDDIFTEDFADNGAGWTLGTQWAIGPAAASAGCSSGQDPASDHTTTDDNGVAGVVIGGCIPDKTVHDYYCLESPTIDLSGAVADVHLSFWRWLNSDYTPYMKNTLSVFNGTTWAVIWETGASPGTYDGAWKFFSYDVSAHKNADFRARWCFNVGSTGVFTVAGWSLDDVTVGPAACMP</sequence>
<feature type="domain" description="MAM" evidence="2">
    <location>
        <begin position="359"/>
        <end position="532"/>
    </location>
</feature>
<dbReference type="InterPro" id="IPR000998">
    <property type="entry name" value="MAM_dom"/>
</dbReference>
<dbReference type="InterPro" id="IPR013320">
    <property type="entry name" value="ConA-like_dom_sf"/>
</dbReference>
<name>A0ABT5BIQ9_9BACT</name>
<feature type="compositionally biased region" description="Low complexity" evidence="1">
    <location>
        <begin position="19"/>
        <end position="69"/>
    </location>
</feature>
<keyword evidence="4" id="KW-1185">Reference proteome</keyword>
<comment type="caution">
    <text evidence="3">The sequence shown here is derived from an EMBL/GenBank/DDBJ whole genome shotgun (WGS) entry which is preliminary data.</text>
</comment>
<evidence type="ECO:0000313" key="4">
    <source>
        <dbReference type="Proteomes" id="UP001217838"/>
    </source>
</evidence>
<evidence type="ECO:0000256" key="1">
    <source>
        <dbReference type="SAM" id="MobiDB-lite"/>
    </source>
</evidence>
<dbReference type="RefSeq" id="WP_272005138.1">
    <property type="nucleotide sequence ID" value="NZ_JAQNDN010000020.1"/>
</dbReference>
<feature type="region of interest" description="Disordered" evidence="1">
    <location>
        <begin position="19"/>
        <end position="92"/>
    </location>
</feature>
<dbReference type="PROSITE" id="PS51257">
    <property type="entry name" value="PROKAR_LIPOPROTEIN"/>
    <property type="match status" value="1"/>
</dbReference>